<feature type="region of interest" description="Disordered" evidence="1">
    <location>
        <begin position="46"/>
        <end position="88"/>
    </location>
</feature>
<sequence>MRRRGRGRRRGSALRGPRADPKLSGPDAARRLSELTILRAVYFRTPNFLGRPPADPSPTHRLTGPRQSPPVRAPARTRAPRRTKIQMDFRRPPYVTKIVLMGSSFPVLTRGSHTVSVTLIIMLLV</sequence>
<dbReference type="Proteomes" id="UP000299102">
    <property type="component" value="Unassembled WGS sequence"/>
</dbReference>
<keyword evidence="3" id="KW-1185">Reference proteome</keyword>
<feature type="compositionally biased region" description="Basic residues" evidence="1">
    <location>
        <begin position="1"/>
        <end position="12"/>
    </location>
</feature>
<evidence type="ECO:0000313" key="2">
    <source>
        <dbReference type="EMBL" id="GBP66912.1"/>
    </source>
</evidence>
<name>A0A4C1XV94_EUMVA</name>
<dbReference type="OrthoDB" id="10609452at2759"/>
<dbReference type="AlphaFoldDB" id="A0A4C1XV94"/>
<proteinExistence type="predicted"/>
<organism evidence="2 3">
    <name type="scientific">Eumeta variegata</name>
    <name type="common">Bagworm moth</name>
    <name type="synonym">Eumeta japonica</name>
    <dbReference type="NCBI Taxonomy" id="151549"/>
    <lineage>
        <taxon>Eukaryota</taxon>
        <taxon>Metazoa</taxon>
        <taxon>Ecdysozoa</taxon>
        <taxon>Arthropoda</taxon>
        <taxon>Hexapoda</taxon>
        <taxon>Insecta</taxon>
        <taxon>Pterygota</taxon>
        <taxon>Neoptera</taxon>
        <taxon>Endopterygota</taxon>
        <taxon>Lepidoptera</taxon>
        <taxon>Glossata</taxon>
        <taxon>Ditrysia</taxon>
        <taxon>Tineoidea</taxon>
        <taxon>Psychidae</taxon>
        <taxon>Oiketicinae</taxon>
        <taxon>Eumeta</taxon>
    </lineage>
</organism>
<comment type="caution">
    <text evidence="2">The sequence shown here is derived from an EMBL/GenBank/DDBJ whole genome shotgun (WGS) entry which is preliminary data.</text>
</comment>
<reference evidence="2 3" key="1">
    <citation type="journal article" date="2019" name="Commun. Biol.">
        <title>The bagworm genome reveals a unique fibroin gene that provides high tensile strength.</title>
        <authorList>
            <person name="Kono N."/>
            <person name="Nakamura H."/>
            <person name="Ohtoshi R."/>
            <person name="Tomita M."/>
            <person name="Numata K."/>
            <person name="Arakawa K."/>
        </authorList>
    </citation>
    <scope>NUCLEOTIDE SEQUENCE [LARGE SCALE GENOMIC DNA]</scope>
</reference>
<feature type="region of interest" description="Disordered" evidence="1">
    <location>
        <begin position="1"/>
        <end position="28"/>
    </location>
</feature>
<protein>
    <submittedName>
        <fullName evidence="2">Uncharacterized protein</fullName>
    </submittedName>
</protein>
<gene>
    <name evidence="2" type="ORF">EVAR_60969_1</name>
</gene>
<evidence type="ECO:0000256" key="1">
    <source>
        <dbReference type="SAM" id="MobiDB-lite"/>
    </source>
</evidence>
<dbReference type="EMBL" id="BGZK01000971">
    <property type="protein sequence ID" value="GBP66912.1"/>
    <property type="molecule type" value="Genomic_DNA"/>
</dbReference>
<evidence type="ECO:0000313" key="3">
    <source>
        <dbReference type="Proteomes" id="UP000299102"/>
    </source>
</evidence>
<accession>A0A4C1XV94</accession>